<evidence type="ECO:0000313" key="1">
    <source>
        <dbReference type="EMBL" id="EMO65046.1"/>
    </source>
</evidence>
<protein>
    <submittedName>
        <fullName evidence="1">Uncharacterized protein</fullName>
    </submittedName>
</protein>
<gene>
    <name evidence="1" type="ORF">LEP1GSC133_3704</name>
</gene>
<comment type="caution">
    <text evidence="1">The sequence shown here is derived from an EMBL/GenBank/DDBJ whole genome shotgun (WGS) entry which is preliminary data.</text>
</comment>
<evidence type="ECO:0000313" key="2">
    <source>
        <dbReference type="Proteomes" id="UP000012159"/>
    </source>
</evidence>
<accession>M6WC85</accession>
<sequence>MPYYIFWKRQKTKNFCNILLHFFKKCNLTLFNQFFRNSNFMIKPALRLRTILNSENPKMIEIKKNLSKIPEFVFRNNLDEFIDS</sequence>
<dbReference type="EMBL" id="AKWF02000017">
    <property type="protein sequence ID" value="EMO65046.1"/>
    <property type="molecule type" value="Genomic_DNA"/>
</dbReference>
<reference evidence="1 2" key="1">
    <citation type="submission" date="2013-01" db="EMBL/GenBank/DDBJ databases">
        <authorList>
            <person name="Harkins D.M."/>
            <person name="Durkin A.S."/>
            <person name="Brinkac L.M."/>
            <person name="Haft D.H."/>
            <person name="Selengut J.D."/>
            <person name="Sanka R."/>
            <person name="DePew J."/>
            <person name="Purushe J."/>
            <person name="Picardeau M."/>
            <person name="Werts C."/>
            <person name="Goarant C."/>
            <person name="Vinetz J.M."/>
            <person name="Sutton G.G."/>
            <person name="Nierman W.C."/>
            <person name="Fouts D.E."/>
        </authorList>
    </citation>
    <scope>NUCLEOTIDE SEQUENCE [LARGE SCALE GENOMIC DNA]</scope>
    <source>
        <strain evidence="1 2">200901868</strain>
    </source>
</reference>
<name>M6WC85_LEPBO</name>
<dbReference type="Proteomes" id="UP000012159">
    <property type="component" value="Unassembled WGS sequence"/>
</dbReference>
<organism evidence="1 2">
    <name type="scientific">Leptospira borgpetersenii serovar Pomona str. 200901868</name>
    <dbReference type="NCBI Taxonomy" id="1192866"/>
    <lineage>
        <taxon>Bacteria</taxon>
        <taxon>Pseudomonadati</taxon>
        <taxon>Spirochaetota</taxon>
        <taxon>Spirochaetia</taxon>
        <taxon>Leptospirales</taxon>
        <taxon>Leptospiraceae</taxon>
        <taxon>Leptospira</taxon>
    </lineage>
</organism>
<dbReference type="AlphaFoldDB" id="M6WC85"/>
<proteinExistence type="predicted"/>